<proteinExistence type="predicted"/>
<evidence type="ECO:0000256" key="2">
    <source>
        <dbReference type="ARBA" id="ARBA00022679"/>
    </source>
</evidence>
<dbReference type="STRING" id="649764.HMPREF0762_01572"/>
<accession>D0WIA0</accession>
<dbReference type="Proteomes" id="UP000006001">
    <property type="component" value="Unassembled WGS sequence"/>
</dbReference>
<evidence type="ECO:0008006" key="5">
    <source>
        <dbReference type="Google" id="ProtNLM"/>
    </source>
</evidence>
<dbReference type="InterPro" id="IPR007213">
    <property type="entry name" value="Ppm1/Ppm2/Tcmp"/>
</dbReference>
<reference evidence="3" key="1">
    <citation type="submission" date="2009-10" db="EMBL/GenBank/DDBJ databases">
        <authorList>
            <person name="Weinstock G."/>
            <person name="Sodergren E."/>
            <person name="Clifton S."/>
            <person name="Fulton L."/>
            <person name="Fulton B."/>
            <person name="Courtney L."/>
            <person name="Fronick C."/>
            <person name="Harrison M."/>
            <person name="Strong C."/>
            <person name="Farmer C."/>
            <person name="Delahaunty K."/>
            <person name="Markovic C."/>
            <person name="Hall O."/>
            <person name="Minx P."/>
            <person name="Tomlinson C."/>
            <person name="Mitreva M."/>
            <person name="Nelson J."/>
            <person name="Hou S."/>
            <person name="Wollam A."/>
            <person name="Pepin K.H."/>
            <person name="Johnson M."/>
            <person name="Bhonagiri V."/>
            <person name="Nash W.E."/>
            <person name="Warren W."/>
            <person name="Chinwalla A."/>
            <person name="Mardis E.R."/>
            <person name="Wilson R.K."/>
        </authorList>
    </citation>
    <scope>NUCLEOTIDE SEQUENCE [LARGE SCALE GENOMIC DNA]</scope>
    <source>
        <strain evidence="3">ATCC 700122</strain>
    </source>
</reference>
<keyword evidence="2" id="KW-0808">Transferase</keyword>
<dbReference type="Pfam" id="PF04072">
    <property type="entry name" value="LCM"/>
    <property type="match status" value="1"/>
</dbReference>
<name>D0WIA0_SLAES</name>
<keyword evidence="1" id="KW-0489">Methyltransferase</keyword>
<dbReference type="GO" id="GO:0008168">
    <property type="term" value="F:methyltransferase activity"/>
    <property type="evidence" value="ECO:0007669"/>
    <property type="project" value="UniProtKB-KW"/>
</dbReference>
<sequence>MMRMKKLEGVANTTYVPLIARIAVSKRFPEYFFDQAALDLEAKIPAGAEKGSYEYSNVASVARYYNLDDMISAFAEAHEACNVVLLGLGLETAVYRLGSALSDKDVRWFGVDLPETIAQRRAAFGEENALTLVEGDMFAMGWVGALDASRPTLLVVSGVFQYFEPDQVKDFVHACAAAFPCGEMAFDATNEDGLKFANWFIKRTGNADALMRFFVNDARAFADETSTTLMEERVFFEDALRLIGRRLGIVSRISMRVADKKRRTKLIRLGFPGK</sequence>
<dbReference type="SUPFAM" id="SSF53335">
    <property type="entry name" value="S-adenosyl-L-methionine-dependent methyltransferases"/>
    <property type="match status" value="1"/>
</dbReference>
<evidence type="ECO:0000313" key="4">
    <source>
        <dbReference type="Proteomes" id="UP000006001"/>
    </source>
</evidence>
<dbReference type="PANTHER" id="PTHR43619">
    <property type="entry name" value="S-ADENOSYL-L-METHIONINE-DEPENDENT METHYLTRANSFERASE YKTD-RELATED"/>
    <property type="match status" value="1"/>
</dbReference>
<dbReference type="Gene3D" id="3.40.50.150">
    <property type="entry name" value="Vaccinia Virus protein VP39"/>
    <property type="match status" value="1"/>
</dbReference>
<dbReference type="HOGENOM" id="CLU_069348_0_1_11"/>
<gene>
    <name evidence="3" type="ORF">HMPREF0762_01572</name>
</gene>
<dbReference type="PANTHER" id="PTHR43619:SF2">
    <property type="entry name" value="S-ADENOSYL-L-METHIONINE-DEPENDENT METHYLTRANSFERASES SUPERFAMILY PROTEIN"/>
    <property type="match status" value="1"/>
</dbReference>
<dbReference type="GO" id="GO:0032259">
    <property type="term" value="P:methylation"/>
    <property type="evidence" value="ECO:0007669"/>
    <property type="project" value="UniProtKB-KW"/>
</dbReference>
<comment type="caution">
    <text evidence="3">The sequence shown here is derived from an EMBL/GenBank/DDBJ whole genome shotgun (WGS) entry which is preliminary data.</text>
</comment>
<protein>
    <recommendedName>
        <fullName evidence="5">O-methyltransferase domain protein</fullName>
    </recommendedName>
</protein>
<evidence type="ECO:0000313" key="3">
    <source>
        <dbReference type="EMBL" id="EEZ60767.1"/>
    </source>
</evidence>
<keyword evidence="4" id="KW-1185">Reference proteome</keyword>
<dbReference type="AlphaFoldDB" id="D0WIA0"/>
<dbReference type="InterPro" id="IPR029063">
    <property type="entry name" value="SAM-dependent_MTases_sf"/>
</dbReference>
<organism evidence="3 4">
    <name type="scientific">Slackia exigua (strain ATCC 700122 / DSM 15923 / CIP 105133 / JCM 11022 / KCTC 5966 / S-7)</name>
    <dbReference type="NCBI Taxonomy" id="649764"/>
    <lineage>
        <taxon>Bacteria</taxon>
        <taxon>Bacillati</taxon>
        <taxon>Actinomycetota</taxon>
        <taxon>Coriobacteriia</taxon>
        <taxon>Eggerthellales</taxon>
        <taxon>Eggerthellaceae</taxon>
        <taxon>Slackia</taxon>
    </lineage>
</organism>
<dbReference type="EMBL" id="ACUX02000016">
    <property type="protein sequence ID" value="EEZ60767.1"/>
    <property type="molecule type" value="Genomic_DNA"/>
</dbReference>
<dbReference type="PIRSF" id="PIRSF028177">
    <property type="entry name" value="Polyketide_synth_Omtfrase_TcmP"/>
    <property type="match status" value="1"/>
</dbReference>
<evidence type="ECO:0000256" key="1">
    <source>
        <dbReference type="ARBA" id="ARBA00022603"/>
    </source>
</evidence>
<dbReference type="InterPro" id="IPR016874">
    <property type="entry name" value="TcmP-like"/>
</dbReference>
<dbReference type="eggNOG" id="COG3315">
    <property type="taxonomic scope" value="Bacteria"/>
</dbReference>